<feature type="transmembrane region" description="Helical" evidence="9">
    <location>
        <begin position="156"/>
        <end position="176"/>
    </location>
</feature>
<dbReference type="InterPro" id="IPR018584">
    <property type="entry name" value="GT87"/>
</dbReference>
<comment type="subcellular location">
    <subcellularLocation>
        <location evidence="1">Cell membrane</location>
        <topology evidence="1">Multi-pass membrane protein</topology>
    </subcellularLocation>
</comment>
<dbReference type="EMBL" id="FNMZ01000003">
    <property type="protein sequence ID" value="SDX01755.1"/>
    <property type="molecule type" value="Genomic_DNA"/>
</dbReference>
<dbReference type="STRING" id="356660.SAMN05444336_10351"/>
<keyword evidence="4 9" id="KW-0812">Transmembrane</keyword>
<evidence type="ECO:0000256" key="1">
    <source>
        <dbReference type="ARBA" id="ARBA00004651"/>
    </source>
</evidence>
<gene>
    <name evidence="10" type="ORF">SAMN05444336_10351</name>
</gene>
<dbReference type="RefSeq" id="WP_176954699.1">
    <property type="nucleotide sequence ID" value="NZ_FNMZ01000003.1"/>
</dbReference>
<feature type="compositionally biased region" description="Pro residues" evidence="8">
    <location>
        <begin position="425"/>
        <end position="435"/>
    </location>
</feature>
<protein>
    <recommendedName>
        <fullName evidence="12">Alpha-1,2-mannosyltransferase</fullName>
    </recommendedName>
</protein>
<keyword evidence="5 9" id="KW-1133">Transmembrane helix</keyword>
<accession>A0A1H2Y9X5</accession>
<evidence type="ECO:0000256" key="5">
    <source>
        <dbReference type="ARBA" id="ARBA00022989"/>
    </source>
</evidence>
<sequence>MSPRRARLRALAAPLGADPRADRLWRLAALAATAFATAMLTWIGLGGRGLDLAPLYVAGRLAAEGAEAHLYVYQPLLSPEVHDPEWSAAAAAGGYRDWLLAFVFAPIWAEIAAFPAAHLPWRLFHAGFAIANAGALAAGAWVAARLWAPEGRGVQVAAISLVALPFAWPAAASAWFNQVQPWATLALLLALREAERDRPARAGMLLALAAALKLSPAAMGVWWLIAGRWRAAGWALGAGAALFAVNLIIGGVEETRAFLDQLGRIGTLLQSGGMNQSLLNPVSKLFGAQMPEGIGVVPVPPGALPLTWALVLAALAAAAIRLLPRGTEARRGRLMPAALILVTVAAPLAWTHYFPFLVPLAVALGFRLRFGAWIAGAAILALITATAAFRLAPGLHFAWSLSPLAVALGLALAAVVAPERGARPGPRPGPRPAPRPAAGSGAT</sequence>
<evidence type="ECO:0000256" key="4">
    <source>
        <dbReference type="ARBA" id="ARBA00022692"/>
    </source>
</evidence>
<evidence type="ECO:0000256" key="7">
    <source>
        <dbReference type="ARBA" id="ARBA00024033"/>
    </source>
</evidence>
<feature type="transmembrane region" description="Helical" evidence="9">
    <location>
        <begin position="336"/>
        <end position="358"/>
    </location>
</feature>
<organism evidence="10 11">
    <name type="scientific">Albimonas donghaensis</name>
    <dbReference type="NCBI Taxonomy" id="356660"/>
    <lineage>
        <taxon>Bacteria</taxon>
        <taxon>Pseudomonadati</taxon>
        <taxon>Pseudomonadota</taxon>
        <taxon>Alphaproteobacteria</taxon>
        <taxon>Rhodobacterales</taxon>
        <taxon>Paracoccaceae</taxon>
        <taxon>Albimonas</taxon>
    </lineage>
</organism>
<name>A0A1H2Y9X5_9RHOB</name>
<feature type="transmembrane region" description="Helical" evidence="9">
    <location>
        <begin position="123"/>
        <end position="144"/>
    </location>
</feature>
<evidence type="ECO:0000256" key="3">
    <source>
        <dbReference type="ARBA" id="ARBA00022679"/>
    </source>
</evidence>
<evidence type="ECO:0000256" key="8">
    <source>
        <dbReference type="SAM" id="MobiDB-lite"/>
    </source>
</evidence>
<feature type="region of interest" description="Disordered" evidence="8">
    <location>
        <begin position="420"/>
        <end position="443"/>
    </location>
</feature>
<feature type="transmembrane region" description="Helical" evidence="9">
    <location>
        <begin position="232"/>
        <end position="252"/>
    </location>
</feature>
<dbReference type="Proteomes" id="UP000199118">
    <property type="component" value="Unassembled WGS sequence"/>
</dbReference>
<keyword evidence="6 9" id="KW-0472">Membrane</keyword>
<feature type="transmembrane region" description="Helical" evidence="9">
    <location>
        <begin position="24"/>
        <end position="45"/>
    </location>
</feature>
<evidence type="ECO:0000313" key="11">
    <source>
        <dbReference type="Proteomes" id="UP000199118"/>
    </source>
</evidence>
<evidence type="ECO:0000313" key="10">
    <source>
        <dbReference type="EMBL" id="SDX01755.1"/>
    </source>
</evidence>
<feature type="transmembrane region" description="Helical" evidence="9">
    <location>
        <begin position="370"/>
        <end position="389"/>
    </location>
</feature>
<evidence type="ECO:0008006" key="12">
    <source>
        <dbReference type="Google" id="ProtNLM"/>
    </source>
</evidence>
<dbReference type="GO" id="GO:0016758">
    <property type="term" value="F:hexosyltransferase activity"/>
    <property type="evidence" value="ECO:0007669"/>
    <property type="project" value="InterPro"/>
</dbReference>
<feature type="transmembrane region" description="Helical" evidence="9">
    <location>
        <begin position="202"/>
        <end position="225"/>
    </location>
</feature>
<dbReference type="GO" id="GO:0005886">
    <property type="term" value="C:plasma membrane"/>
    <property type="evidence" value="ECO:0007669"/>
    <property type="project" value="UniProtKB-SubCell"/>
</dbReference>
<dbReference type="AlphaFoldDB" id="A0A1H2Y9X5"/>
<keyword evidence="2" id="KW-1003">Cell membrane</keyword>
<keyword evidence="3" id="KW-0808">Transferase</keyword>
<proteinExistence type="inferred from homology"/>
<dbReference type="Pfam" id="PF09594">
    <property type="entry name" value="GT87"/>
    <property type="match status" value="1"/>
</dbReference>
<feature type="transmembrane region" description="Helical" evidence="9">
    <location>
        <begin position="396"/>
        <end position="417"/>
    </location>
</feature>
<evidence type="ECO:0000256" key="9">
    <source>
        <dbReference type="SAM" id="Phobius"/>
    </source>
</evidence>
<reference evidence="10 11" key="1">
    <citation type="submission" date="2016-10" db="EMBL/GenBank/DDBJ databases">
        <authorList>
            <person name="de Groot N.N."/>
        </authorList>
    </citation>
    <scope>NUCLEOTIDE SEQUENCE [LARGE SCALE GENOMIC DNA]</scope>
    <source>
        <strain evidence="10 11">DSM 17890</strain>
    </source>
</reference>
<keyword evidence="11" id="KW-1185">Reference proteome</keyword>
<feature type="transmembrane region" description="Helical" evidence="9">
    <location>
        <begin position="306"/>
        <end position="324"/>
    </location>
</feature>
<evidence type="ECO:0000256" key="2">
    <source>
        <dbReference type="ARBA" id="ARBA00022475"/>
    </source>
</evidence>
<evidence type="ECO:0000256" key="6">
    <source>
        <dbReference type="ARBA" id="ARBA00023136"/>
    </source>
</evidence>
<comment type="similarity">
    <text evidence="7">Belongs to the glycosyltransferase 87 family.</text>
</comment>